<comment type="subcellular location">
    <subcellularLocation>
        <location evidence="1">Cell membrane</location>
        <topology evidence="1">Multi-pass membrane protein</topology>
    </subcellularLocation>
</comment>
<accession>A0A6G8Q6W9</accession>
<gene>
    <name evidence="14" type="ORF">GBA63_04990</name>
</gene>
<feature type="compositionally biased region" description="Basic and acidic residues" evidence="11">
    <location>
        <begin position="448"/>
        <end position="457"/>
    </location>
</feature>
<keyword evidence="5 12" id="KW-0812">Transmembrane</keyword>
<dbReference type="SUPFAM" id="SSF103473">
    <property type="entry name" value="MFS general substrate transporter"/>
    <property type="match status" value="1"/>
</dbReference>
<dbReference type="CDD" id="cd17369">
    <property type="entry name" value="MFS_ShiA_like"/>
    <property type="match status" value="1"/>
</dbReference>
<feature type="transmembrane region" description="Helical" evidence="12">
    <location>
        <begin position="157"/>
        <end position="180"/>
    </location>
</feature>
<feature type="transmembrane region" description="Helical" evidence="12">
    <location>
        <begin position="192"/>
        <end position="213"/>
    </location>
</feature>
<evidence type="ECO:0000256" key="11">
    <source>
        <dbReference type="SAM" id="MobiDB-lite"/>
    </source>
</evidence>
<evidence type="ECO:0000313" key="15">
    <source>
        <dbReference type="Proteomes" id="UP000501452"/>
    </source>
</evidence>
<evidence type="ECO:0000256" key="1">
    <source>
        <dbReference type="ARBA" id="ARBA00004651"/>
    </source>
</evidence>
<keyword evidence="4" id="KW-1003">Cell membrane</keyword>
<protein>
    <recommendedName>
        <fullName evidence="10">Putative proline/betaine transporter</fullName>
    </recommendedName>
</protein>
<feature type="transmembrane region" description="Helical" evidence="12">
    <location>
        <begin position="293"/>
        <end position="314"/>
    </location>
</feature>
<keyword evidence="8 12" id="KW-0472">Membrane</keyword>
<dbReference type="Proteomes" id="UP000501452">
    <property type="component" value="Chromosome"/>
</dbReference>
<evidence type="ECO:0000313" key="14">
    <source>
        <dbReference type="EMBL" id="QIN82067.1"/>
    </source>
</evidence>
<dbReference type="Gene3D" id="1.20.1250.20">
    <property type="entry name" value="MFS general substrate transporter like domains"/>
    <property type="match status" value="1"/>
</dbReference>
<feature type="region of interest" description="Disordered" evidence="11">
    <location>
        <begin position="448"/>
        <end position="467"/>
    </location>
</feature>
<comment type="function">
    <text evidence="9">May be a proton symporter involved in the uptake of osmolytes such as proline and glycine betaine.</text>
</comment>
<keyword evidence="6" id="KW-0769">Symport</keyword>
<feature type="transmembrane region" description="Helical" evidence="12">
    <location>
        <begin position="122"/>
        <end position="145"/>
    </location>
</feature>
<evidence type="ECO:0000256" key="8">
    <source>
        <dbReference type="ARBA" id="ARBA00023136"/>
    </source>
</evidence>
<keyword evidence="3" id="KW-0813">Transport</keyword>
<evidence type="ECO:0000256" key="4">
    <source>
        <dbReference type="ARBA" id="ARBA00022475"/>
    </source>
</evidence>
<feature type="transmembrane region" description="Helical" evidence="12">
    <location>
        <begin position="60"/>
        <end position="80"/>
    </location>
</feature>
<name>A0A6G8Q6W9_9ACTN</name>
<evidence type="ECO:0000256" key="7">
    <source>
        <dbReference type="ARBA" id="ARBA00022989"/>
    </source>
</evidence>
<organism evidence="14 15">
    <name type="scientific">Rubrobacter tropicus</name>
    <dbReference type="NCBI Taxonomy" id="2653851"/>
    <lineage>
        <taxon>Bacteria</taxon>
        <taxon>Bacillati</taxon>
        <taxon>Actinomycetota</taxon>
        <taxon>Rubrobacteria</taxon>
        <taxon>Rubrobacterales</taxon>
        <taxon>Rubrobacteraceae</taxon>
        <taxon>Rubrobacter</taxon>
    </lineage>
</organism>
<dbReference type="InterPro" id="IPR020846">
    <property type="entry name" value="MFS_dom"/>
</dbReference>
<dbReference type="InterPro" id="IPR036259">
    <property type="entry name" value="MFS_trans_sf"/>
</dbReference>
<feature type="transmembrane region" description="Helical" evidence="12">
    <location>
        <begin position="351"/>
        <end position="369"/>
    </location>
</feature>
<dbReference type="GO" id="GO:0005886">
    <property type="term" value="C:plasma membrane"/>
    <property type="evidence" value="ECO:0007669"/>
    <property type="project" value="UniProtKB-SubCell"/>
</dbReference>
<evidence type="ECO:0000256" key="3">
    <source>
        <dbReference type="ARBA" id="ARBA00022448"/>
    </source>
</evidence>
<evidence type="ECO:0000256" key="5">
    <source>
        <dbReference type="ARBA" id="ARBA00022692"/>
    </source>
</evidence>
<feature type="transmembrane region" description="Helical" evidence="12">
    <location>
        <begin position="92"/>
        <end position="116"/>
    </location>
</feature>
<dbReference type="InterPro" id="IPR005829">
    <property type="entry name" value="Sugar_transporter_CS"/>
</dbReference>
<feature type="transmembrane region" description="Helical" evidence="12">
    <location>
        <begin position="326"/>
        <end position="345"/>
    </location>
</feature>
<dbReference type="EMBL" id="CP045119">
    <property type="protein sequence ID" value="QIN82067.1"/>
    <property type="molecule type" value="Genomic_DNA"/>
</dbReference>
<evidence type="ECO:0000259" key="13">
    <source>
        <dbReference type="PROSITE" id="PS50850"/>
    </source>
</evidence>
<proteinExistence type="inferred from homology"/>
<evidence type="ECO:0000256" key="9">
    <source>
        <dbReference type="ARBA" id="ARBA00037295"/>
    </source>
</evidence>
<keyword evidence="15" id="KW-1185">Reference proteome</keyword>
<evidence type="ECO:0000256" key="2">
    <source>
        <dbReference type="ARBA" id="ARBA00008240"/>
    </source>
</evidence>
<evidence type="ECO:0000256" key="6">
    <source>
        <dbReference type="ARBA" id="ARBA00022847"/>
    </source>
</evidence>
<comment type="similarity">
    <text evidence="2">Belongs to the major facilitator superfamily. Metabolite:H+ Symporter (MHS) family (TC 2.A.1.6) family.</text>
</comment>
<dbReference type="AlphaFoldDB" id="A0A6G8Q6W9"/>
<evidence type="ECO:0000256" key="10">
    <source>
        <dbReference type="ARBA" id="ARBA00039918"/>
    </source>
</evidence>
<evidence type="ECO:0000256" key="12">
    <source>
        <dbReference type="SAM" id="Phobius"/>
    </source>
</evidence>
<feature type="domain" description="Major facilitator superfamily (MFS) profile" evidence="13">
    <location>
        <begin position="19"/>
        <end position="443"/>
    </location>
</feature>
<dbReference type="Pfam" id="PF00083">
    <property type="entry name" value="Sugar_tr"/>
    <property type="match status" value="1"/>
</dbReference>
<dbReference type="InterPro" id="IPR005828">
    <property type="entry name" value="MFS_sugar_transport-like"/>
</dbReference>
<dbReference type="PANTHER" id="PTHR43045:SF1">
    <property type="entry name" value="SHIKIMATE TRANSPORTER"/>
    <property type="match status" value="1"/>
</dbReference>
<dbReference type="PANTHER" id="PTHR43045">
    <property type="entry name" value="SHIKIMATE TRANSPORTER"/>
    <property type="match status" value="1"/>
</dbReference>
<dbReference type="PROSITE" id="PS00217">
    <property type="entry name" value="SUGAR_TRANSPORT_2"/>
    <property type="match status" value="1"/>
</dbReference>
<reference evidence="14 15" key="1">
    <citation type="submission" date="2019-10" db="EMBL/GenBank/DDBJ databases">
        <title>Rubrobacter sp nov SCSIO 52090 isolated from a deep-sea sediment in the South China Sea.</title>
        <authorList>
            <person name="Chen R.W."/>
        </authorList>
    </citation>
    <scope>NUCLEOTIDE SEQUENCE [LARGE SCALE GENOMIC DNA]</scope>
    <source>
        <strain evidence="14 15">SCSIO 52909</strain>
    </source>
</reference>
<feature type="transmembrane region" description="Helical" evidence="12">
    <location>
        <begin position="390"/>
        <end position="412"/>
    </location>
</feature>
<feature type="transmembrane region" description="Helical" evidence="12">
    <location>
        <begin position="259"/>
        <end position="281"/>
    </location>
</feature>
<sequence length="467" mass="48977">MSSAGAATQEAPERSILKVALTALAGSSIEWYDFFIYGTAAALVFPNLFFPGFGDTGSTILSYSTFAVGFVARPVGGLIFGHFGDKVGRKKALVTALILMGVGTTAIGLMPGYATIGIAAPILLVTLRFLQGVCIGGQWGGAVLLATESAPAEKRGFYGSFAQMGVPVAVLISNIIFLVIAATLGDGALVAWAWRIPFLLSVLLIALGLYIQLKLEDTPAFRHLQEYREQHRSEEERREAAEAAGSPVWEVLRTYPKEIALAAGAFIAINANFYILITYILDYATAEVGLPQSTVLTAVLISSVAGLLAIAGFAALSDVIGRRIPYMAGAVLLGLWGLLAFWPLVDSGSPGALVLALVLGQIFLSMMYGPQAAFYSEIFTTKVRYSGASMGYQIGSVFGGALAPIVATALLAATGTSFAVGAYMAVVCAITGVCAFLLSETYGRSMDESEEALRERGPTAGVQGPTT</sequence>
<dbReference type="GO" id="GO:0015293">
    <property type="term" value="F:symporter activity"/>
    <property type="evidence" value="ECO:0007669"/>
    <property type="project" value="UniProtKB-KW"/>
</dbReference>
<dbReference type="PROSITE" id="PS50850">
    <property type="entry name" value="MFS"/>
    <property type="match status" value="1"/>
</dbReference>
<feature type="transmembrane region" description="Helical" evidence="12">
    <location>
        <begin position="418"/>
        <end position="438"/>
    </location>
</feature>
<dbReference type="KEGG" id="rub:GBA63_04990"/>
<keyword evidence="7 12" id="KW-1133">Transmembrane helix</keyword>
<dbReference type="FunFam" id="1.20.1250.20:FF:000001">
    <property type="entry name" value="Dicarboxylate MFS transporter"/>
    <property type="match status" value="1"/>
</dbReference>
<dbReference type="RefSeq" id="WP_166174037.1">
    <property type="nucleotide sequence ID" value="NZ_CP045119.1"/>
</dbReference>